<dbReference type="EMBL" id="DF970199">
    <property type="protein sequence ID" value="GAP66346.1"/>
    <property type="molecule type" value="Genomic_DNA"/>
</dbReference>
<organism evidence="2">
    <name type="scientific">Mizugakiibacter sediminis</name>
    <dbReference type="NCBI Taxonomy" id="1475481"/>
    <lineage>
        <taxon>Bacteria</taxon>
        <taxon>Pseudomonadati</taxon>
        <taxon>Pseudomonadota</taxon>
        <taxon>Gammaproteobacteria</taxon>
        <taxon>Lysobacterales</taxon>
        <taxon>Rhodanobacteraceae</taxon>
        <taxon>Mizugakiibacter</taxon>
    </lineage>
</organism>
<proteinExistence type="predicted"/>
<dbReference type="EMBL" id="DF952378">
    <property type="protein sequence ID" value="GAN43552.1"/>
    <property type="molecule type" value="Genomic_DNA"/>
</dbReference>
<evidence type="ECO:0000313" key="1">
    <source>
        <dbReference type="EMBL" id="GAN43552.1"/>
    </source>
</evidence>
<accession>A0A0K8QNR1</accession>
<keyword evidence="3" id="KW-1185">Reference proteome</keyword>
<dbReference type="Proteomes" id="UP000253740">
    <property type="component" value="Unassembled WGS sequence"/>
</dbReference>
<sequence length="276" mass="30951">MRAIPKLRPGGILRFGKRPAKRDPRNLLFASILRAPVPLPAEYDFDVEHKGIPTPMFANDSYGDCVIAGRAHQTLRFEKAEQNRLLKISDKDVLTEYFDETGGVDSGLVVLDSLKEWRKRGWRVAGRRYKVKAFAQIDPDTRNEIKRVVYMDIGAGLGFALPNAALTQFFAGKPWEVVRGKNGKPNPKNGHYVYVSGYTRHGPVCVTWGRKQPMSWAFVGKYCDEAYAIIDAVDTAKKKRTVDAAKLEAFLASLRKAKRATAPTTRRSAAKRARRG</sequence>
<reference evidence="1" key="1">
    <citation type="submission" date="2015-03" db="EMBL/GenBank/DDBJ databases">
        <title>Draft genome sequence of Mizugakiibacter sediminis skMP5.</title>
        <authorList>
            <person name="Watanabe T."/>
            <person name="Kojima H."/>
            <person name="Fukui M."/>
        </authorList>
    </citation>
    <scope>NUCLEOTIDE SEQUENCE</scope>
    <source>
        <strain evidence="1">SkMP5</strain>
    </source>
</reference>
<name>A0A0K8QNR1_9GAMM</name>
<reference evidence="2" key="2">
    <citation type="submission" date="2015-08" db="EMBL/GenBank/DDBJ databases">
        <title>Complete DNA Sequence of Pseudomonas syringae pv. actinidiae, the Causal Agent of Kiwifruit Canker Disease.</title>
        <authorList>
            <person name="Rikkerink E.H.A."/>
            <person name="Fineran P.C."/>
        </authorList>
    </citation>
    <scope>NUCLEOTIDE SEQUENCE</scope>
    <source>
        <strain evidence="2">SkMP5</strain>
    </source>
</reference>
<protein>
    <submittedName>
        <fullName evidence="2">Uncharacterized protein</fullName>
    </submittedName>
</protein>
<dbReference type="STRING" id="1475481.GCA_000953855_01684"/>
<dbReference type="OrthoDB" id="7247547at2"/>
<evidence type="ECO:0000313" key="2">
    <source>
        <dbReference type="EMBL" id="GAP66346.1"/>
    </source>
</evidence>
<dbReference type="HOGENOM" id="CLU_074784_0_0_6"/>
<gene>
    <name evidence="1" type="ORF">MBSD_0056</name>
    <name evidence="2" type="ORF">MBSD_n1653</name>
</gene>
<dbReference type="RefSeq" id="WP_062536932.1">
    <property type="nucleotide sequence ID" value="NZ_DF970199.1"/>
</dbReference>
<evidence type="ECO:0000313" key="3">
    <source>
        <dbReference type="Proteomes" id="UP000253740"/>
    </source>
</evidence>
<dbReference type="AlphaFoldDB" id="A0A0K8QNR1"/>